<organism evidence="4 5">
    <name type="scientific">Symbiodinium pilosum</name>
    <name type="common">Dinoflagellate</name>
    <dbReference type="NCBI Taxonomy" id="2952"/>
    <lineage>
        <taxon>Eukaryota</taxon>
        <taxon>Sar</taxon>
        <taxon>Alveolata</taxon>
        <taxon>Dinophyceae</taxon>
        <taxon>Suessiales</taxon>
        <taxon>Symbiodiniaceae</taxon>
        <taxon>Symbiodinium</taxon>
    </lineage>
</organism>
<keyword evidence="1" id="KW-0694">RNA-binding</keyword>
<feature type="domain" description="RRM" evidence="3">
    <location>
        <begin position="137"/>
        <end position="222"/>
    </location>
</feature>
<dbReference type="SUPFAM" id="SSF54928">
    <property type="entry name" value="RNA-binding domain, RBD"/>
    <property type="match status" value="2"/>
</dbReference>
<evidence type="ECO:0000259" key="3">
    <source>
        <dbReference type="PROSITE" id="PS50102"/>
    </source>
</evidence>
<dbReference type="EMBL" id="CAJNIZ010025502">
    <property type="protein sequence ID" value="CAE7484595.1"/>
    <property type="molecule type" value="Genomic_DNA"/>
</dbReference>
<dbReference type="Proteomes" id="UP000649617">
    <property type="component" value="Unassembled WGS sequence"/>
</dbReference>
<reference evidence="4" key="1">
    <citation type="submission" date="2021-02" db="EMBL/GenBank/DDBJ databases">
        <authorList>
            <person name="Dougan E. K."/>
            <person name="Rhodes N."/>
            <person name="Thang M."/>
            <person name="Chan C."/>
        </authorList>
    </citation>
    <scope>NUCLEOTIDE SEQUENCE</scope>
</reference>
<sequence length="353" mass="39191">MSASPQKSAYTIADLSREFAGEFTEEEIQQHLQGVRAEQHPTATVSSAVFVAGLCWATTDERLYDFFESCGIVVRAEVNVDSITGRSRGFGKVTFASPDAVDRALSLHDAFLDGRPITVRPFTVVPPRGTKRDVTSFEVHVDSLSWHTDETSLRRHFADCGDILSCSVFYDRKTGQHKGAGKLAFASEAAAQRAAQRHLSDLDGWTISVRPGKAVRANRTRASADRSHHSTFVPQEWRESGGAESRGAFRDISSRGINTMDVPSMIPPTCLVDWLAELDPAGFLLCYLPILATLGHKNARDVVNKYVEEASAQQQVHLAEQLFTDLKVRKLGHRRLFERWFAGLIRGTRRDCT</sequence>
<dbReference type="OrthoDB" id="439808at2759"/>
<dbReference type="InterPro" id="IPR000504">
    <property type="entry name" value="RRM_dom"/>
</dbReference>
<dbReference type="PANTHER" id="PTHR15241:SF304">
    <property type="entry name" value="RRM DOMAIN-CONTAINING PROTEIN"/>
    <property type="match status" value="1"/>
</dbReference>
<protein>
    <recommendedName>
        <fullName evidence="3">RRM domain-containing protein</fullName>
    </recommendedName>
</protein>
<accession>A0A812SJX2</accession>
<dbReference type="InterPro" id="IPR012677">
    <property type="entry name" value="Nucleotide-bd_a/b_plait_sf"/>
</dbReference>
<feature type="region of interest" description="Disordered" evidence="2">
    <location>
        <begin position="216"/>
        <end position="237"/>
    </location>
</feature>
<dbReference type="PROSITE" id="PS50102">
    <property type="entry name" value="RRM"/>
    <property type="match status" value="2"/>
</dbReference>
<dbReference type="GO" id="GO:0003723">
    <property type="term" value="F:RNA binding"/>
    <property type="evidence" value="ECO:0007669"/>
    <property type="project" value="UniProtKB-UniRule"/>
</dbReference>
<name>A0A812SJX2_SYMPI</name>
<evidence type="ECO:0000313" key="5">
    <source>
        <dbReference type="Proteomes" id="UP000649617"/>
    </source>
</evidence>
<evidence type="ECO:0000256" key="2">
    <source>
        <dbReference type="SAM" id="MobiDB-lite"/>
    </source>
</evidence>
<proteinExistence type="predicted"/>
<dbReference type="PANTHER" id="PTHR15241">
    <property type="entry name" value="TRANSFORMER-2-RELATED"/>
    <property type="match status" value="1"/>
</dbReference>
<evidence type="ECO:0000256" key="1">
    <source>
        <dbReference type="PROSITE-ProRule" id="PRU00176"/>
    </source>
</evidence>
<gene>
    <name evidence="4" type="ORF">SPIL2461_LOCUS12412</name>
</gene>
<dbReference type="AlphaFoldDB" id="A0A812SJX2"/>
<comment type="caution">
    <text evidence="4">The sequence shown here is derived from an EMBL/GenBank/DDBJ whole genome shotgun (WGS) entry which is preliminary data.</text>
</comment>
<dbReference type="InterPro" id="IPR035979">
    <property type="entry name" value="RBD_domain_sf"/>
</dbReference>
<dbReference type="SMART" id="SM00360">
    <property type="entry name" value="RRM"/>
    <property type="match status" value="2"/>
</dbReference>
<dbReference type="Gene3D" id="3.30.70.330">
    <property type="match status" value="2"/>
</dbReference>
<evidence type="ECO:0000313" key="4">
    <source>
        <dbReference type="EMBL" id="CAE7484595.1"/>
    </source>
</evidence>
<dbReference type="Pfam" id="PF00076">
    <property type="entry name" value="RRM_1"/>
    <property type="match status" value="2"/>
</dbReference>
<keyword evidence="5" id="KW-1185">Reference proteome</keyword>
<feature type="domain" description="RRM" evidence="3">
    <location>
        <begin position="47"/>
        <end position="124"/>
    </location>
</feature>